<dbReference type="CDD" id="cd14852">
    <property type="entry name" value="LD-carboxypeptidase"/>
    <property type="match status" value="1"/>
</dbReference>
<dbReference type="InterPro" id="IPR058193">
    <property type="entry name" value="VanY/YodJ_core_dom"/>
</dbReference>
<dbReference type="Gene3D" id="3.30.1380.10">
    <property type="match status" value="1"/>
</dbReference>
<name>A0A9D1LJQ0_9FIRM</name>
<dbReference type="Proteomes" id="UP000824082">
    <property type="component" value="Unassembled WGS sequence"/>
</dbReference>
<dbReference type="PANTHER" id="PTHR34385:SF1">
    <property type="entry name" value="PEPTIDOGLYCAN L-ALANYL-D-GLUTAMATE ENDOPEPTIDASE CWLK"/>
    <property type="match status" value="1"/>
</dbReference>
<reference evidence="3" key="1">
    <citation type="submission" date="2020-10" db="EMBL/GenBank/DDBJ databases">
        <authorList>
            <person name="Gilroy R."/>
        </authorList>
    </citation>
    <scope>NUCLEOTIDE SEQUENCE</scope>
    <source>
        <strain evidence="3">4509</strain>
    </source>
</reference>
<gene>
    <name evidence="3" type="ORF">IAD19_06130</name>
</gene>
<evidence type="ECO:0000313" key="4">
    <source>
        <dbReference type="Proteomes" id="UP000824082"/>
    </source>
</evidence>
<dbReference type="Pfam" id="PF02557">
    <property type="entry name" value="VanY"/>
    <property type="match status" value="1"/>
</dbReference>
<organism evidence="3 4">
    <name type="scientific">Candidatus Egerieicola faecale</name>
    <dbReference type="NCBI Taxonomy" id="2840774"/>
    <lineage>
        <taxon>Bacteria</taxon>
        <taxon>Bacillati</taxon>
        <taxon>Bacillota</taxon>
        <taxon>Clostridia</taxon>
        <taxon>Eubacteriales</taxon>
        <taxon>Oscillospiraceae</taxon>
        <taxon>Oscillospiraceae incertae sedis</taxon>
        <taxon>Candidatus Egerieicola</taxon>
    </lineage>
</organism>
<dbReference type="GO" id="GO:0006508">
    <property type="term" value="P:proteolysis"/>
    <property type="evidence" value="ECO:0007669"/>
    <property type="project" value="InterPro"/>
</dbReference>
<dbReference type="InterPro" id="IPR009045">
    <property type="entry name" value="Zn_M74/Hedgehog-like"/>
</dbReference>
<dbReference type="PANTHER" id="PTHR34385">
    <property type="entry name" value="D-ALANYL-D-ALANINE CARBOXYPEPTIDASE"/>
    <property type="match status" value="1"/>
</dbReference>
<protein>
    <submittedName>
        <fullName evidence="3">M15 family metallopeptidase</fullName>
    </submittedName>
</protein>
<comment type="caution">
    <text evidence="3">The sequence shown here is derived from an EMBL/GenBank/DDBJ whole genome shotgun (WGS) entry which is preliminary data.</text>
</comment>
<dbReference type="InterPro" id="IPR003709">
    <property type="entry name" value="VanY-like_core_dom"/>
</dbReference>
<reference evidence="3" key="2">
    <citation type="journal article" date="2021" name="PeerJ">
        <title>Extensive microbial diversity within the chicken gut microbiome revealed by metagenomics and culture.</title>
        <authorList>
            <person name="Gilroy R."/>
            <person name="Ravi A."/>
            <person name="Getino M."/>
            <person name="Pursley I."/>
            <person name="Horton D.L."/>
            <person name="Alikhan N.F."/>
            <person name="Baker D."/>
            <person name="Gharbi K."/>
            <person name="Hall N."/>
            <person name="Watson M."/>
            <person name="Adriaenssens E.M."/>
            <person name="Foster-Nyarko E."/>
            <person name="Jarju S."/>
            <person name="Secka A."/>
            <person name="Antonio M."/>
            <person name="Oren A."/>
            <person name="Chaudhuri R.R."/>
            <person name="La Ragione R."/>
            <person name="Hildebrand F."/>
            <person name="Pallen M.J."/>
        </authorList>
    </citation>
    <scope>NUCLEOTIDE SEQUENCE</scope>
    <source>
        <strain evidence="3">4509</strain>
    </source>
</reference>
<dbReference type="AlphaFoldDB" id="A0A9D1LJQ0"/>
<accession>A0A9D1LJQ0</accession>
<dbReference type="EMBL" id="DVMX01000119">
    <property type="protein sequence ID" value="HIU42115.1"/>
    <property type="molecule type" value="Genomic_DNA"/>
</dbReference>
<keyword evidence="1" id="KW-0812">Transmembrane</keyword>
<evidence type="ECO:0000313" key="3">
    <source>
        <dbReference type="EMBL" id="HIU42115.1"/>
    </source>
</evidence>
<feature type="domain" description="D-alanyl-D-alanine carboxypeptidase-like core" evidence="2">
    <location>
        <begin position="92"/>
        <end position="227"/>
    </location>
</feature>
<keyword evidence="1" id="KW-1133">Transmembrane helix</keyword>
<dbReference type="GO" id="GO:0008233">
    <property type="term" value="F:peptidase activity"/>
    <property type="evidence" value="ECO:0007669"/>
    <property type="project" value="InterPro"/>
</dbReference>
<evidence type="ECO:0000259" key="2">
    <source>
        <dbReference type="Pfam" id="PF02557"/>
    </source>
</evidence>
<dbReference type="InterPro" id="IPR052179">
    <property type="entry name" value="DD-CPase-like"/>
</dbReference>
<sequence length="249" mass="27751">MSLSKTSGSYRLRWSAIAVTALLTAAFLCFLLAGFIWLTSSSSPAAPQTPDSPSNPAPTDTLDWRLTLVNPTTPMEAGYEPPQLTQLQNGQAVDSRCYADLQQMMDDCRAAGCEPLICSSYRTQEKQESLFEQKVDSLLAEGYSQTQAEEIAGENVAVPGTSEHQLGLAVDIVDVNQQVLEEEQEDTPTQQWLLANSWKYGFILRYPENKSSITGITYEPWHYRYVGRQAAQEIYSQGICLEEYLESIK</sequence>
<feature type="transmembrane region" description="Helical" evidence="1">
    <location>
        <begin position="12"/>
        <end position="38"/>
    </location>
</feature>
<proteinExistence type="predicted"/>
<evidence type="ECO:0000256" key="1">
    <source>
        <dbReference type="SAM" id="Phobius"/>
    </source>
</evidence>
<keyword evidence="1" id="KW-0472">Membrane</keyword>
<dbReference type="SUPFAM" id="SSF55166">
    <property type="entry name" value="Hedgehog/DD-peptidase"/>
    <property type="match status" value="1"/>
</dbReference>